<organism evidence="2">
    <name type="scientific">bioreactor metagenome</name>
    <dbReference type="NCBI Taxonomy" id="1076179"/>
    <lineage>
        <taxon>unclassified sequences</taxon>
        <taxon>metagenomes</taxon>
        <taxon>ecological metagenomes</taxon>
    </lineage>
</organism>
<evidence type="ECO:0008006" key="3">
    <source>
        <dbReference type="Google" id="ProtNLM"/>
    </source>
</evidence>
<evidence type="ECO:0000313" key="2">
    <source>
        <dbReference type="EMBL" id="MPM12687.1"/>
    </source>
</evidence>
<feature type="transmembrane region" description="Helical" evidence="1">
    <location>
        <begin position="182"/>
        <end position="201"/>
    </location>
</feature>
<dbReference type="Pfam" id="PF13593">
    <property type="entry name" value="SBF_like"/>
    <property type="match status" value="1"/>
</dbReference>
<dbReference type="Gene3D" id="1.20.1530.20">
    <property type="match status" value="1"/>
</dbReference>
<dbReference type="PANTHER" id="PTHR18640:SF5">
    <property type="entry name" value="SODIUM_BILE ACID COTRANSPORTER 7"/>
    <property type="match status" value="1"/>
</dbReference>
<feature type="transmembrane region" description="Helical" evidence="1">
    <location>
        <begin position="293"/>
        <end position="314"/>
    </location>
</feature>
<feature type="transmembrane region" description="Helical" evidence="1">
    <location>
        <begin position="213"/>
        <end position="232"/>
    </location>
</feature>
<name>A0A644X9V1_9ZZZZ</name>
<reference evidence="2" key="1">
    <citation type="submission" date="2019-08" db="EMBL/GenBank/DDBJ databases">
        <authorList>
            <person name="Kucharzyk K."/>
            <person name="Murdoch R.W."/>
            <person name="Higgins S."/>
            <person name="Loffler F."/>
        </authorList>
    </citation>
    <scope>NUCLEOTIDE SEQUENCE</scope>
</reference>
<dbReference type="PIRSF" id="PIRSF026166">
    <property type="entry name" value="UCP026166"/>
    <property type="match status" value="1"/>
</dbReference>
<keyword evidence="1" id="KW-1133">Transmembrane helix</keyword>
<gene>
    <name evidence="2" type="ORF">SDC9_59041</name>
</gene>
<accession>A0A644X9V1</accession>
<feature type="transmembrane region" description="Helical" evidence="1">
    <location>
        <begin position="138"/>
        <end position="162"/>
    </location>
</feature>
<dbReference type="PANTHER" id="PTHR18640">
    <property type="entry name" value="SOLUTE CARRIER FAMILY 10 MEMBER 7"/>
    <property type="match status" value="1"/>
</dbReference>
<dbReference type="GO" id="GO:0005886">
    <property type="term" value="C:plasma membrane"/>
    <property type="evidence" value="ECO:0007669"/>
    <property type="project" value="TreeGrafter"/>
</dbReference>
<dbReference type="AlphaFoldDB" id="A0A644X9V1"/>
<dbReference type="InterPro" id="IPR016833">
    <property type="entry name" value="Put_Na-Bile_cotransptr"/>
</dbReference>
<dbReference type="EMBL" id="VSSQ01002009">
    <property type="protein sequence ID" value="MPM12687.1"/>
    <property type="molecule type" value="Genomic_DNA"/>
</dbReference>
<proteinExistence type="predicted"/>
<feature type="transmembrane region" description="Helical" evidence="1">
    <location>
        <begin position="107"/>
        <end position="131"/>
    </location>
</feature>
<keyword evidence="1" id="KW-0472">Membrane</keyword>
<dbReference type="InterPro" id="IPR038770">
    <property type="entry name" value="Na+/solute_symporter_sf"/>
</dbReference>
<feature type="transmembrane region" description="Helical" evidence="1">
    <location>
        <begin position="43"/>
        <end position="62"/>
    </location>
</feature>
<comment type="caution">
    <text evidence="2">The sequence shown here is derived from an EMBL/GenBank/DDBJ whole genome shotgun (WGS) entry which is preliminary data.</text>
</comment>
<protein>
    <recommendedName>
        <fullName evidence="3">Bile acid:sodium symporter</fullName>
    </recommendedName>
</protein>
<sequence length="334" mass="35874">MLLIYPRDAIKVGLDWFVLALVGVIGLAYLWPGPGVVEGSLSLQRLSGYGVSLIFFFYGLKLSPGQLRTGLANWRLHFVVQSVTFIVFPLLILLVKLTSGGSWDSLLWTGTFFLATLPSTVSSSVVMVSIARGNIPSAIFNASISSLLGVFLTPLWMGLVLGGGGAGSGDIGFDFADSVVKLAFQVLLPVALGILLHSRFGALANRNREKLKFFDQFVILLIVYVSFCESFANDMFAGIPVFTFLFLSLAMVVLFFIVFGITAGIGKLLKFSREDNITALFCGSKKSLVHGTVMAKVLFPGFAGAGVILLPLMIFHTLQLVAASIIAQRSSSLG</sequence>
<keyword evidence="1" id="KW-0812">Transmembrane</keyword>
<evidence type="ECO:0000256" key="1">
    <source>
        <dbReference type="SAM" id="Phobius"/>
    </source>
</evidence>
<feature type="transmembrane region" description="Helical" evidence="1">
    <location>
        <begin position="12"/>
        <end position="31"/>
    </location>
</feature>
<feature type="transmembrane region" description="Helical" evidence="1">
    <location>
        <begin position="244"/>
        <end position="265"/>
    </location>
</feature>
<feature type="transmembrane region" description="Helical" evidence="1">
    <location>
        <begin position="74"/>
        <end position="95"/>
    </location>
</feature>